<gene>
    <name evidence="3" type="ORF">INT44_005705</name>
</gene>
<comment type="caution">
    <text evidence="3">The sequence shown here is derived from an EMBL/GenBank/DDBJ whole genome shotgun (WGS) entry which is preliminary data.</text>
</comment>
<feature type="chain" id="PRO_5034278236" description="GPI transamidase component PIG-T" evidence="2">
    <location>
        <begin position="23"/>
        <end position="604"/>
    </location>
</feature>
<keyword evidence="1" id="KW-0812">Transmembrane</keyword>
<reference evidence="3" key="1">
    <citation type="submission" date="2020-12" db="EMBL/GenBank/DDBJ databases">
        <title>Metabolic potential, ecology and presence of endohyphal bacteria is reflected in genomic diversity of Mucoromycotina.</title>
        <authorList>
            <person name="Muszewska A."/>
            <person name="Okrasinska A."/>
            <person name="Steczkiewicz K."/>
            <person name="Drgas O."/>
            <person name="Orlowska M."/>
            <person name="Perlinska-Lenart U."/>
            <person name="Aleksandrzak-Piekarczyk T."/>
            <person name="Szatraj K."/>
            <person name="Zielenkiewicz U."/>
            <person name="Pilsyk S."/>
            <person name="Malc E."/>
            <person name="Mieczkowski P."/>
            <person name="Kruszewska J.S."/>
            <person name="Biernat P."/>
            <person name="Pawlowska J."/>
        </authorList>
    </citation>
    <scope>NUCLEOTIDE SEQUENCE</scope>
    <source>
        <strain evidence="3">WA0000051536</strain>
    </source>
</reference>
<dbReference type="InterPro" id="IPR007245">
    <property type="entry name" value="PIG-T"/>
</dbReference>
<dbReference type="Proteomes" id="UP000612746">
    <property type="component" value="Unassembled WGS sequence"/>
</dbReference>
<dbReference type="EMBL" id="JAEPRA010000007">
    <property type="protein sequence ID" value="KAG2182725.1"/>
    <property type="molecule type" value="Genomic_DNA"/>
</dbReference>
<dbReference type="PANTHER" id="PTHR12959">
    <property type="entry name" value="GPI TRANSAMIDASE COMPONENT PIG-T-RELATED"/>
    <property type="match status" value="1"/>
</dbReference>
<organism evidence="3 4">
    <name type="scientific">Umbelopsis vinacea</name>
    <dbReference type="NCBI Taxonomy" id="44442"/>
    <lineage>
        <taxon>Eukaryota</taxon>
        <taxon>Fungi</taxon>
        <taxon>Fungi incertae sedis</taxon>
        <taxon>Mucoromycota</taxon>
        <taxon>Mucoromycotina</taxon>
        <taxon>Umbelopsidomycetes</taxon>
        <taxon>Umbelopsidales</taxon>
        <taxon>Umbelopsidaceae</taxon>
        <taxon>Umbelopsis</taxon>
    </lineage>
</organism>
<dbReference type="PANTHER" id="PTHR12959:SF11">
    <property type="entry name" value="GPI TRANSAMIDASE COMPONENT PIG-T"/>
    <property type="match status" value="1"/>
</dbReference>
<evidence type="ECO:0000256" key="2">
    <source>
        <dbReference type="SAM" id="SignalP"/>
    </source>
</evidence>
<feature type="signal peptide" evidence="2">
    <location>
        <begin position="1"/>
        <end position="22"/>
    </location>
</feature>
<dbReference type="GO" id="GO:0042765">
    <property type="term" value="C:GPI-anchor transamidase complex"/>
    <property type="evidence" value="ECO:0007669"/>
    <property type="project" value="InterPro"/>
</dbReference>
<keyword evidence="1" id="KW-1133">Transmembrane helix</keyword>
<proteinExistence type="predicted"/>
<feature type="transmembrane region" description="Helical" evidence="1">
    <location>
        <begin position="557"/>
        <end position="579"/>
    </location>
</feature>
<protein>
    <recommendedName>
        <fullName evidence="5">GPI transamidase component PIG-T</fullName>
    </recommendedName>
</protein>
<keyword evidence="4" id="KW-1185">Reference proteome</keyword>
<dbReference type="Pfam" id="PF04113">
    <property type="entry name" value="Gpi16"/>
    <property type="match status" value="1"/>
</dbReference>
<dbReference type="AlphaFoldDB" id="A0A8H7PZG2"/>
<keyword evidence="1" id="KW-0472">Membrane</keyword>
<name>A0A8H7PZG2_9FUNG</name>
<evidence type="ECO:0008006" key="5">
    <source>
        <dbReference type="Google" id="ProtNLM"/>
    </source>
</evidence>
<evidence type="ECO:0000256" key="1">
    <source>
        <dbReference type="SAM" id="Phobius"/>
    </source>
</evidence>
<evidence type="ECO:0000313" key="4">
    <source>
        <dbReference type="Proteomes" id="UP000612746"/>
    </source>
</evidence>
<evidence type="ECO:0000313" key="3">
    <source>
        <dbReference type="EMBL" id="KAG2182725.1"/>
    </source>
</evidence>
<accession>A0A8H7PZG2</accession>
<dbReference type="GO" id="GO:0016255">
    <property type="term" value="P:attachment of GPI anchor to protein"/>
    <property type="evidence" value="ECO:0007669"/>
    <property type="project" value="InterPro"/>
</dbReference>
<dbReference type="OrthoDB" id="331263at2759"/>
<sequence>MPWKKLPSCIILFLALAYPVQSKLSGQKDSFQEDLLISPLKDGKLLAHFQFTTLVDAGGLDGKDGRYAHYGLFPKSIGQIIDHHRVQELHLTFTQGRWQYEDWGYPVAQSAGTGVELWAWMKSDDSIESNWRSLTNTLSGLFCASLNFIDDTLTSQPELSFRPEGAKNSYNHNEKMREGTEVRYGILPHENVCTENLTPWIKLLPCKSKAGIATLLNAHKLYDTNYHSMAIHIRPVCQDANCTSQSLELVQTVTSVLDPVRESGRRDWSFSSLFGREIQSACPVSDRSTVTLLLPPDEHEYQLTPSYDTITERTAQLERPMAVYNLSQHTEPLNLQMKWNEDQFSYPLQTSKPRVYAHKYMTGYGHERGGVTVNIFNNMNESQDISYFDSVPWFLKLYLHTLEVSVLGKVNIQQNGKFRAMSVCLDKLNKASNLGYLDIVQDLYYQPAVDRSRPQVLEMKLRLPPDSVTAVSIEFDKVFLKYTEHRPDANRGFDVGPAVITTLLPAGDDNMASTVLELVANRQVSSLTLDTHTRQNTKVYTEILLASLPTPDFSMPYNVITLTCTVIALFFGSIFNLLIREFKVTEDEVEEKKHDEKGDTPDSS</sequence>
<keyword evidence="2" id="KW-0732">Signal</keyword>